<evidence type="ECO:0000313" key="3">
    <source>
        <dbReference type="Proteomes" id="UP000030755"/>
    </source>
</evidence>
<proteinExistence type="predicted"/>
<feature type="compositionally biased region" description="Polar residues" evidence="1">
    <location>
        <begin position="63"/>
        <end position="72"/>
    </location>
</feature>
<keyword evidence="3" id="KW-1185">Reference proteome</keyword>
<feature type="compositionally biased region" description="Polar residues" evidence="1">
    <location>
        <begin position="42"/>
        <end position="52"/>
    </location>
</feature>
<protein>
    <submittedName>
        <fullName evidence="2">Uncharacterized protein</fullName>
    </submittedName>
</protein>
<feature type="region of interest" description="Disordered" evidence="1">
    <location>
        <begin position="42"/>
        <end position="73"/>
    </location>
</feature>
<dbReference type="AlphaFoldDB" id="A0A075B312"/>
<dbReference type="Proteomes" id="UP000030755">
    <property type="component" value="Unassembled WGS sequence"/>
</dbReference>
<reference evidence="2 3" key="1">
    <citation type="journal article" date="2013" name="Curr. Biol.">
        <title>Shared signatures of parasitism and phylogenomics unite Cryptomycota and microsporidia.</title>
        <authorList>
            <person name="James T.Y."/>
            <person name="Pelin A."/>
            <person name="Bonen L."/>
            <person name="Ahrendt S."/>
            <person name="Sain D."/>
            <person name="Corradi N."/>
            <person name="Stajich J.E."/>
        </authorList>
    </citation>
    <scope>NUCLEOTIDE SEQUENCE [LARGE SCALE GENOMIC DNA]</scope>
    <source>
        <strain evidence="2 3">CSF55</strain>
    </source>
</reference>
<organism evidence="2 3">
    <name type="scientific">Rozella allomycis (strain CSF55)</name>
    <dbReference type="NCBI Taxonomy" id="988480"/>
    <lineage>
        <taxon>Eukaryota</taxon>
        <taxon>Fungi</taxon>
        <taxon>Fungi incertae sedis</taxon>
        <taxon>Cryptomycota</taxon>
        <taxon>Cryptomycota incertae sedis</taxon>
        <taxon>Rozella</taxon>
    </lineage>
</organism>
<accession>A0A075B312</accession>
<evidence type="ECO:0000256" key="1">
    <source>
        <dbReference type="SAM" id="MobiDB-lite"/>
    </source>
</evidence>
<dbReference type="EMBL" id="KE560384">
    <property type="protein sequence ID" value="EPZ36950.1"/>
    <property type="molecule type" value="Genomic_DNA"/>
</dbReference>
<gene>
    <name evidence="2" type="ORF">O9G_001395</name>
</gene>
<evidence type="ECO:0000313" key="2">
    <source>
        <dbReference type="EMBL" id="EPZ36950.1"/>
    </source>
</evidence>
<dbReference type="HOGENOM" id="CLU_2387406_0_0_1"/>
<sequence length="94" mass="10817">MNTGCLKPTRREPSTKKYSNVCFWEPIKLLFLNKTRNSSYYSQHKSDNTSIAETAIYPPSPTPTTDSAYSRDSSLKDSRTTLWRKRIIPDLQKG</sequence>
<name>A0A075B312_ROZAC</name>